<dbReference type="EMBL" id="LR586016">
    <property type="protein sequence ID" value="VIP03051.1"/>
    <property type="molecule type" value="Genomic_DNA"/>
</dbReference>
<evidence type="ECO:0000313" key="1">
    <source>
        <dbReference type="EMBL" id="VIP03051.1"/>
    </source>
</evidence>
<dbReference type="InParanoid" id="A0A6C2YP28"/>
<gene>
    <name evidence="1" type="ORF">GMBLW1_09090</name>
</gene>
<evidence type="ECO:0008006" key="3">
    <source>
        <dbReference type="Google" id="ProtNLM"/>
    </source>
</evidence>
<organism evidence="1">
    <name type="scientific">Tuwongella immobilis</name>
    <dbReference type="NCBI Taxonomy" id="692036"/>
    <lineage>
        <taxon>Bacteria</taxon>
        <taxon>Pseudomonadati</taxon>
        <taxon>Planctomycetota</taxon>
        <taxon>Planctomycetia</taxon>
        <taxon>Gemmatales</taxon>
        <taxon>Gemmataceae</taxon>
        <taxon>Tuwongella</taxon>
    </lineage>
</organism>
<accession>A0A6C2YP28</accession>
<dbReference type="RefSeq" id="WP_162658162.1">
    <property type="nucleotide sequence ID" value="NZ_LR593887.1"/>
</dbReference>
<dbReference type="KEGG" id="tim:GMBLW1_09090"/>
<dbReference type="AlphaFoldDB" id="A0A6C2YP28"/>
<proteinExistence type="predicted"/>
<keyword evidence="2" id="KW-1185">Reference proteome</keyword>
<dbReference type="Proteomes" id="UP000464378">
    <property type="component" value="Chromosome"/>
</dbReference>
<reference evidence="1" key="1">
    <citation type="submission" date="2019-04" db="EMBL/GenBank/DDBJ databases">
        <authorList>
            <consortium name="Science for Life Laboratories"/>
        </authorList>
    </citation>
    <scope>NUCLEOTIDE SEQUENCE</scope>
    <source>
        <strain evidence="1">MBLW1</strain>
    </source>
</reference>
<name>A0A6C2YP28_9BACT</name>
<protein>
    <recommendedName>
        <fullName evidence="3">AP2/ERF domain-containing protein</fullName>
    </recommendedName>
</protein>
<dbReference type="EMBL" id="LR593887">
    <property type="protein sequence ID" value="VTS03240.1"/>
    <property type="molecule type" value="Genomic_DNA"/>
</dbReference>
<sequence length="109" mass="12003">MALPGTDAKIQVMAERASRREQLFHPLDATVTEAVSYPAPASGPPIVHGRGSVTWDKHRRKFRARISTNLGRLCLGRYSTRELAAAAIDRRIEMLQPTLDQPANPAGRS</sequence>
<evidence type="ECO:0000313" key="2">
    <source>
        <dbReference type="Proteomes" id="UP000464378"/>
    </source>
</evidence>